<dbReference type="AlphaFoldDB" id="Q6K2Y2"/>
<evidence type="ECO:0000313" key="3">
    <source>
        <dbReference type="Proteomes" id="UP000000763"/>
    </source>
</evidence>
<feature type="compositionally biased region" description="Polar residues" evidence="1">
    <location>
        <begin position="1"/>
        <end position="10"/>
    </location>
</feature>
<protein>
    <submittedName>
        <fullName evidence="2">Uncharacterized protein</fullName>
    </submittedName>
</protein>
<gene>
    <name evidence="2" type="primary">P0543C11.39</name>
</gene>
<dbReference type="Proteomes" id="UP000000763">
    <property type="component" value="Chromosome 2"/>
</dbReference>
<evidence type="ECO:0000313" key="2">
    <source>
        <dbReference type="EMBL" id="BAD23588.1"/>
    </source>
</evidence>
<evidence type="ECO:0000256" key="1">
    <source>
        <dbReference type="SAM" id="MobiDB-lite"/>
    </source>
</evidence>
<proteinExistence type="predicted"/>
<feature type="region of interest" description="Disordered" evidence="1">
    <location>
        <begin position="1"/>
        <end position="127"/>
    </location>
</feature>
<reference evidence="3" key="1">
    <citation type="journal article" date="2005" name="Nature">
        <title>The map-based sequence of the rice genome.</title>
        <authorList>
            <consortium name="International rice genome sequencing project (IRGSP)"/>
            <person name="Matsumoto T."/>
            <person name="Wu J."/>
            <person name="Kanamori H."/>
            <person name="Katayose Y."/>
            <person name="Fujisawa M."/>
            <person name="Namiki N."/>
            <person name="Mizuno H."/>
            <person name="Yamamoto K."/>
            <person name="Antonio B.A."/>
            <person name="Baba T."/>
            <person name="Sakata K."/>
            <person name="Nagamura Y."/>
            <person name="Aoki H."/>
            <person name="Arikawa K."/>
            <person name="Arita K."/>
            <person name="Bito T."/>
            <person name="Chiden Y."/>
            <person name="Fujitsuka N."/>
            <person name="Fukunaka R."/>
            <person name="Hamada M."/>
            <person name="Harada C."/>
            <person name="Hayashi A."/>
            <person name="Hijishita S."/>
            <person name="Honda M."/>
            <person name="Hosokawa S."/>
            <person name="Ichikawa Y."/>
            <person name="Idonuma A."/>
            <person name="Iijima M."/>
            <person name="Ikeda M."/>
            <person name="Ikeno M."/>
            <person name="Ito K."/>
            <person name="Ito S."/>
            <person name="Ito T."/>
            <person name="Ito Y."/>
            <person name="Ito Y."/>
            <person name="Iwabuchi A."/>
            <person name="Kamiya K."/>
            <person name="Karasawa W."/>
            <person name="Kurita K."/>
            <person name="Katagiri S."/>
            <person name="Kikuta A."/>
            <person name="Kobayashi H."/>
            <person name="Kobayashi N."/>
            <person name="Machita K."/>
            <person name="Maehara T."/>
            <person name="Masukawa M."/>
            <person name="Mizubayashi T."/>
            <person name="Mukai Y."/>
            <person name="Nagasaki H."/>
            <person name="Nagata Y."/>
            <person name="Naito S."/>
            <person name="Nakashima M."/>
            <person name="Nakama Y."/>
            <person name="Nakamichi Y."/>
            <person name="Nakamura M."/>
            <person name="Meguro A."/>
            <person name="Negishi M."/>
            <person name="Ohta I."/>
            <person name="Ohta T."/>
            <person name="Okamoto M."/>
            <person name="Ono N."/>
            <person name="Saji S."/>
            <person name="Sakaguchi M."/>
            <person name="Sakai K."/>
            <person name="Shibata M."/>
            <person name="Shimokawa T."/>
            <person name="Song J."/>
            <person name="Takazaki Y."/>
            <person name="Terasawa K."/>
            <person name="Tsugane M."/>
            <person name="Tsuji K."/>
            <person name="Ueda S."/>
            <person name="Waki K."/>
            <person name="Yamagata H."/>
            <person name="Yamamoto M."/>
            <person name="Yamamoto S."/>
            <person name="Yamane H."/>
            <person name="Yoshiki S."/>
            <person name="Yoshihara R."/>
            <person name="Yukawa K."/>
            <person name="Zhong H."/>
            <person name="Yano M."/>
            <person name="Yuan Q."/>
            <person name="Ouyang S."/>
            <person name="Liu J."/>
            <person name="Jones K.M."/>
            <person name="Gansberger K."/>
            <person name="Moffat K."/>
            <person name="Hill J."/>
            <person name="Bera J."/>
            <person name="Fadrosh D."/>
            <person name="Jin S."/>
            <person name="Johri S."/>
            <person name="Kim M."/>
            <person name="Overton L."/>
            <person name="Reardon M."/>
            <person name="Tsitrin T."/>
            <person name="Vuong H."/>
            <person name="Weaver B."/>
            <person name="Ciecko A."/>
            <person name="Tallon L."/>
            <person name="Jackson J."/>
            <person name="Pai G."/>
            <person name="Aken S.V."/>
            <person name="Utterback T."/>
            <person name="Reidmuller S."/>
            <person name="Feldblyum T."/>
            <person name="Hsiao J."/>
            <person name="Zismann V."/>
            <person name="Iobst S."/>
            <person name="de Vazeille A.R."/>
            <person name="Buell C.R."/>
            <person name="Ying K."/>
            <person name="Li Y."/>
            <person name="Lu T."/>
            <person name="Huang Y."/>
            <person name="Zhao Q."/>
            <person name="Feng Q."/>
            <person name="Zhang L."/>
            <person name="Zhu J."/>
            <person name="Weng Q."/>
            <person name="Mu J."/>
            <person name="Lu Y."/>
            <person name="Fan D."/>
            <person name="Liu Y."/>
            <person name="Guan J."/>
            <person name="Zhang Y."/>
            <person name="Yu S."/>
            <person name="Liu X."/>
            <person name="Zhang Y."/>
            <person name="Hong G."/>
            <person name="Han B."/>
            <person name="Choisne N."/>
            <person name="Demange N."/>
            <person name="Orjeda G."/>
            <person name="Samain S."/>
            <person name="Cattolico L."/>
            <person name="Pelletier E."/>
            <person name="Couloux A."/>
            <person name="Segurens B."/>
            <person name="Wincker P."/>
            <person name="D'Hont A."/>
            <person name="Scarpelli C."/>
            <person name="Weissenbach J."/>
            <person name="Salanoubat M."/>
            <person name="Quetier F."/>
            <person name="Yu Y."/>
            <person name="Kim H.R."/>
            <person name="Rambo T."/>
            <person name="Currie J."/>
            <person name="Collura K."/>
            <person name="Luo M."/>
            <person name="Yang T."/>
            <person name="Ammiraju J.S.S."/>
            <person name="Engler F."/>
            <person name="Soderlund C."/>
            <person name="Wing R.A."/>
            <person name="Palmer L.E."/>
            <person name="de la Bastide M."/>
            <person name="Spiegel L."/>
            <person name="Nascimento L."/>
            <person name="Zutavern T."/>
            <person name="O'Shaughnessy A."/>
            <person name="Dike S."/>
            <person name="Dedhia N."/>
            <person name="Preston R."/>
            <person name="Balija V."/>
            <person name="McCombie W.R."/>
            <person name="Chow T."/>
            <person name="Chen H."/>
            <person name="Chung M."/>
            <person name="Chen C."/>
            <person name="Shaw J."/>
            <person name="Wu H."/>
            <person name="Hsiao K."/>
            <person name="Chao Y."/>
            <person name="Chu M."/>
            <person name="Cheng C."/>
            <person name="Hour A."/>
            <person name="Lee P."/>
            <person name="Lin S."/>
            <person name="Lin Y."/>
            <person name="Liou J."/>
            <person name="Liu S."/>
            <person name="Hsing Y."/>
            <person name="Raghuvanshi S."/>
            <person name="Mohanty A."/>
            <person name="Bharti A.K."/>
            <person name="Gaur A."/>
            <person name="Gupta V."/>
            <person name="Kumar D."/>
            <person name="Ravi V."/>
            <person name="Vij S."/>
            <person name="Kapur A."/>
            <person name="Khurana P."/>
            <person name="Khurana P."/>
            <person name="Khurana J.P."/>
            <person name="Tyagi A.K."/>
            <person name="Gaikwad K."/>
            <person name="Singh A."/>
            <person name="Dalal V."/>
            <person name="Srivastava S."/>
            <person name="Dixit A."/>
            <person name="Pal A.K."/>
            <person name="Ghazi I.A."/>
            <person name="Yadav M."/>
            <person name="Pandit A."/>
            <person name="Bhargava A."/>
            <person name="Sureshbabu K."/>
            <person name="Batra K."/>
            <person name="Sharma T.R."/>
            <person name="Mohapatra T."/>
            <person name="Singh N.K."/>
            <person name="Messing J."/>
            <person name="Nelson A.B."/>
            <person name="Fuks G."/>
            <person name="Kavchok S."/>
            <person name="Keizer G."/>
            <person name="Linton E."/>
            <person name="Llaca V."/>
            <person name="Song R."/>
            <person name="Tanyolac B."/>
            <person name="Young S."/>
            <person name="Ho-Il K."/>
            <person name="Hahn J.H."/>
            <person name="Sangsakoo G."/>
            <person name="Vanavichit A."/>
            <person name="de Mattos Luiz.A.T."/>
            <person name="Zimmer P.D."/>
            <person name="Malone G."/>
            <person name="Dellagostin O."/>
            <person name="de Oliveira A.C."/>
            <person name="Bevan M."/>
            <person name="Bancroft I."/>
            <person name="Minx P."/>
            <person name="Cordum H."/>
            <person name="Wilson R."/>
            <person name="Cheng Z."/>
            <person name="Jin W."/>
            <person name="Jiang J."/>
            <person name="Leong S.A."/>
            <person name="Iwama H."/>
            <person name="Gojobori T."/>
            <person name="Itoh T."/>
            <person name="Niimura Y."/>
            <person name="Fujii Y."/>
            <person name="Habara T."/>
            <person name="Sakai H."/>
            <person name="Sato Y."/>
            <person name="Wilson G."/>
            <person name="Kumar K."/>
            <person name="McCouch S."/>
            <person name="Juretic N."/>
            <person name="Hoen D."/>
            <person name="Wright S."/>
            <person name="Bruskiewich R."/>
            <person name="Bureau T."/>
            <person name="Miyao A."/>
            <person name="Hirochika H."/>
            <person name="Nishikawa T."/>
            <person name="Kadowaki K."/>
            <person name="Sugiura M."/>
            <person name="Burr B."/>
            <person name="Sasaki T."/>
        </authorList>
    </citation>
    <scope>NUCLEOTIDE SEQUENCE [LARGE SCALE GENOMIC DNA]</scope>
    <source>
        <strain evidence="3">cv. Nipponbare</strain>
    </source>
</reference>
<organism evidence="2 3">
    <name type="scientific">Oryza sativa subsp. japonica</name>
    <name type="common">Rice</name>
    <dbReference type="NCBI Taxonomy" id="39947"/>
    <lineage>
        <taxon>Eukaryota</taxon>
        <taxon>Viridiplantae</taxon>
        <taxon>Streptophyta</taxon>
        <taxon>Embryophyta</taxon>
        <taxon>Tracheophyta</taxon>
        <taxon>Spermatophyta</taxon>
        <taxon>Magnoliopsida</taxon>
        <taxon>Liliopsida</taxon>
        <taxon>Poales</taxon>
        <taxon>Poaceae</taxon>
        <taxon>BOP clade</taxon>
        <taxon>Oryzoideae</taxon>
        <taxon>Oryzeae</taxon>
        <taxon>Oryzinae</taxon>
        <taxon>Oryza</taxon>
        <taxon>Oryza sativa</taxon>
    </lineage>
</organism>
<name>Q6K2Y2_ORYSJ</name>
<accession>Q6K2Y2</accession>
<sequence>MTAGSTASSNKGRRLPNLLPNSGSEGDGGGARTRRDPSSPCRRRALDGRRRRRGSSSGPLLSREATRARRATAAARELLGPSTPSQQRGLGGRRWQRGSGVRARRRPPLPAGDKETERRGRRWRHGSRATVTPTVEREVCFDGGEVGVMVYSLDSMLLSAFSVELLMS</sequence>
<reference evidence="3" key="2">
    <citation type="journal article" date="2008" name="Nucleic Acids Res.">
        <title>The rice annotation project database (RAP-DB): 2008 update.</title>
        <authorList>
            <consortium name="The rice annotation project (RAP)"/>
        </authorList>
    </citation>
    <scope>GENOME REANNOTATION</scope>
    <source>
        <strain evidence="3">cv. Nipponbare</strain>
    </source>
</reference>
<dbReference type="EMBL" id="AP005743">
    <property type="protein sequence ID" value="BAD23588.1"/>
    <property type="molecule type" value="Genomic_DNA"/>
</dbReference>